<dbReference type="RefSeq" id="WP_377968052.1">
    <property type="nucleotide sequence ID" value="NZ_JBHZOL010000110.1"/>
</dbReference>
<evidence type="ECO:0000313" key="2">
    <source>
        <dbReference type="Proteomes" id="UP001600165"/>
    </source>
</evidence>
<gene>
    <name evidence="1" type="ORF">ACFVKH_19245</name>
</gene>
<dbReference type="Proteomes" id="UP001600165">
    <property type="component" value="Unassembled WGS sequence"/>
</dbReference>
<comment type="caution">
    <text evidence="1">The sequence shown here is derived from an EMBL/GenBank/DDBJ whole genome shotgun (WGS) entry which is preliminary data.</text>
</comment>
<evidence type="ECO:0000313" key="1">
    <source>
        <dbReference type="EMBL" id="MFE4108421.1"/>
    </source>
</evidence>
<protein>
    <submittedName>
        <fullName evidence="1">Uncharacterized protein</fullName>
    </submittedName>
</protein>
<organism evidence="1 2">
    <name type="scientific">Almyronema epifaneia S1</name>
    <dbReference type="NCBI Taxonomy" id="2991925"/>
    <lineage>
        <taxon>Bacteria</taxon>
        <taxon>Bacillati</taxon>
        <taxon>Cyanobacteriota</taxon>
        <taxon>Cyanophyceae</taxon>
        <taxon>Nodosilineales</taxon>
        <taxon>Nodosilineaceae</taxon>
        <taxon>Almyronema</taxon>
        <taxon>Almyronema epifaneia</taxon>
    </lineage>
</organism>
<name>A0ABW6IJP9_9CYAN</name>
<reference evidence="1 2" key="1">
    <citation type="submission" date="2024-10" db="EMBL/GenBank/DDBJ databases">
        <authorList>
            <person name="Ratan Roy A."/>
            <person name="Morales Sandoval P.H."/>
            <person name="De Los Santos Villalobos S."/>
            <person name="Chakraborty S."/>
            <person name="Mukherjee J."/>
        </authorList>
    </citation>
    <scope>NUCLEOTIDE SEQUENCE [LARGE SCALE GENOMIC DNA]</scope>
    <source>
        <strain evidence="1 2">S1</strain>
    </source>
</reference>
<sequence>MQLADISPECLEIIRAVRWDRIIEKHEGPDSWAAVLRWHDPEFLMVEGHPVLLPVDQARHRNITILRTIWSEDGHSLTLFLQDKTYDDHWSASGFMAVCDRLPGQDFYLAILYHEWFILEPLSAQVETL</sequence>
<keyword evidence="2" id="KW-1185">Reference proteome</keyword>
<dbReference type="EMBL" id="JBHZOL010000110">
    <property type="protein sequence ID" value="MFE4108421.1"/>
    <property type="molecule type" value="Genomic_DNA"/>
</dbReference>
<proteinExistence type="predicted"/>
<accession>A0ABW6IJP9</accession>